<feature type="transmembrane region" description="Helical" evidence="8">
    <location>
        <begin position="305"/>
        <end position="328"/>
    </location>
</feature>
<dbReference type="InterPro" id="IPR006153">
    <property type="entry name" value="Cation/H_exchanger_TM"/>
</dbReference>
<feature type="region of interest" description="Disordered" evidence="7">
    <location>
        <begin position="525"/>
        <end position="549"/>
    </location>
</feature>
<feature type="transmembrane region" description="Helical" evidence="8">
    <location>
        <begin position="250"/>
        <end position="267"/>
    </location>
</feature>
<evidence type="ECO:0000256" key="6">
    <source>
        <dbReference type="ARBA" id="ARBA00023136"/>
    </source>
</evidence>
<name>A0ABP8KCE1_9MICO</name>
<comment type="subcellular location">
    <subcellularLocation>
        <location evidence="1">Membrane</location>
        <topology evidence="1">Multi-pass membrane protein</topology>
    </subcellularLocation>
</comment>
<evidence type="ECO:0000256" key="3">
    <source>
        <dbReference type="ARBA" id="ARBA00022448"/>
    </source>
</evidence>
<feature type="domain" description="Cation/H+ exchanger transmembrane" evidence="9">
    <location>
        <begin position="9"/>
        <end position="350"/>
    </location>
</feature>
<keyword evidence="3" id="KW-0813">Transport</keyword>
<evidence type="ECO:0000313" key="12">
    <source>
        <dbReference type="Proteomes" id="UP001500945"/>
    </source>
</evidence>
<feature type="transmembrane region" description="Helical" evidence="8">
    <location>
        <begin position="222"/>
        <end position="238"/>
    </location>
</feature>
<feature type="transmembrane region" description="Helical" evidence="8">
    <location>
        <begin position="113"/>
        <end position="133"/>
    </location>
</feature>
<evidence type="ECO:0000259" key="9">
    <source>
        <dbReference type="Pfam" id="PF00999"/>
    </source>
</evidence>
<feature type="transmembrane region" description="Helical" evidence="8">
    <location>
        <begin position="84"/>
        <end position="107"/>
    </location>
</feature>
<proteinExistence type="inferred from homology"/>
<evidence type="ECO:0000256" key="1">
    <source>
        <dbReference type="ARBA" id="ARBA00004141"/>
    </source>
</evidence>
<dbReference type="EMBL" id="BAABGM010000010">
    <property type="protein sequence ID" value="GAA4403829.1"/>
    <property type="molecule type" value="Genomic_DNA"/>
</dbReference>
<dbReference type="Gene3D" id="3.40.50.720">
    <property type="entry name" value="NAD(P)-binding Rossmann-like Domain"/>
    <property type="match status" value="1"/>
</dbReference>
<sequence>MTLAATYLVAALAGGSLARWLRLPPLVGFLSAGFALAALGVEKHPVVDTLGELGVTLLLFAVGLSLDVRLLLRREVWLTATAHLVLMVGAGFVVLAGLAAVGVGGLTGLPASTLTLLAFALAFSSTVLVVKVLEERSESRSRYGRIAIGILVVQDLAVVAFIAVSGTSRPSPWALALVLLWPARRLLAAVWERLGHGELQVLFGVVVALVPGYLLFEAVGLEGQLGAVVMGLLLAPHPRSGDLVKSLFSVKELLLVAFFLSIGLNGVPTPGQVATGLLLLLLLPAQTALYLVLLSALGVRRRTSALTAAALANDSEFALVVAATAASAGLLEPGWVTTMSVAVAASFLVSTAVNLRAERWADAVERRWPDRDPARLDPAERPIPLHDVDALVLGLGRVGTAAYTRLAEEGLRVLGIEHDEQRVAQLSAQGVEAVAADATDSALWRRLVAVRSLHTVVLAMPFHHANLGALAVVRARHFTGTVAAVARYDDEVTDLLAHGADTVLHIYSGSGLALAEAALGDPATLRALEEPPVRPDRPPPSVGRRGDEP</sequence>
<feature type="transmembrane region" description="Helical" evidence="8">
    <location>
        <begin position="53"/>
        <end position="72"/>
    </location>
</feature>
<evidence type="ECO:0000256" key="4">
    <source>
        <dbReference type="ARBA" id="ARBA00022692"/>
    </source>
</evidence>
<evidence type="ECO:0000259" key="10">
    <source>
        <dbReference type="Pfam" id="PF02254"/>
    </source>
</evidence>
<dbReference type="InterPro" id="IPR036291">
    <property type="entry name" value="NAD(P)-bd_dom_sf"/>
</dbReference>
<dbReference type="PANTHER" id="PTHR42751">
    <property type="entry name" value="SODIUM/HYDROGEN EXCHANGER FAMILY/TRKA DOMAIN PROTEIN"/>
    <property type="match status" value="1"/>
</dbReference>
<comment type="similarity">
    <text evidence="2">Belongs to the monovalent cation:proton antiporter 2 (CPA2) transporter (TC 2.A.37) family.</text>
</comment>
<comment type="caution">
    <text evidence="11">The sequence shown here is derived from an EMBL/GenBank/DDBJ whole genome shotgun (WGS) entry which is preliminary data.</text>
</comment>
<feature type="transmembrane region" description="Helical" evidence="8">
    <location>
        <begin position="273"/>
        <end position="293"/>
    </location>
</feature>
<evidence type="ECO:0000256" key="7">
    <source>
        <dbReference type="SAM" id="MobiDB-lite"/>
    </source>
</evidence>
<evidence type="ECO:0000256" key="2">
    <source>
        <dbReference type="ARBA" id="ARBA00005551"/>
    </source>
</evidence>
<dbReference type="InterPro" id="IPR003148">
    <property type="entry name" value="RCK_N"/>
</dbReference>
<feature type="transmembrane region" description="Helical" evidence="8">
    <location>
        <begin position="145"/>
        <end position="164"/>
    </location>
</feature>
<dbReference type="InterPro" id="IPR038770">
    <property type="entry name" value="Na+/solute_symporter_sf"/>
</dbReference>
<evidence type="ECO:0000313" key="11">
    <source>
        <dbReference type="EMBL" id="GAA4403829.1"/>
    </source>
</evidence>
<dbReference type="Pfam" id="PF02254">
    <property type="entry name" value="TrkA_N"/>
    <property type="match status" value="1"/>
</dbReference>
<keyword evidence="5 8" id="KW-1133">Transmembrane helix</keyword>
<dbReference type="Gene3D" id="1.20.1530.20">
    <property type="match status" value="1"/>
</dbReference>
<keyword evidence="12" id="KW-1185">Reference proteome</keyword>
<dbReference type="RefSeq" id="WP_345204316.1">
    <property type="nucleotide sequence ID" value="NZ_BAABGM010000010.1"/>
</dbReference>
<dbReference type="Proteomes" id="UP001500945">
    <property type="component" value="Unassembled WGS sequence"/>
</dbReference>
<dbReference type="Pfam" id="PF00999">
    <property type="entry name" value="Na_H_Exchanger"/>
    <property type="match status" value="1"/>
</dbReference>
<gene>
    <name evidence="11" type="ORF">GCM10023168_15680</name>
</gene>
<keyword evidence="4 8" id="KW-0812">Transmembrane</keyword>
<dbReference type="PANTHER" id="PTHR42751:SF1">
    <property type="entry name" value="CATION_PROTON ANTIPORTER YBAL-RELATED"/>
    <property type="match status" value="1"/>
</dbReference>
<protein>
    <submittedName>
        <fullName evidence="11">Cation:proton antiporter</fullName>
    </submittedName>
</protein>
<organism evidence="11 12">
    <name type="scientific">Fodinibacter luteus</name>
    <dbReference type="NCBI Taxonomy" id="552064"/>
    <lineage>
        <taxon>Bacteria</taxon>
        <taxon>Bacillati</taxon>
        <taxon>Actinomycetota</taxon>
        <taxon>Actinomycetes</taxon>
        <taxon>Micrococcales</taxon>
        <taxon>Intrasporangiaceae</taxon>
        <taxon>Fodinibacter (ex Wang et al. 2009)</taxon>
    </lineage>
</organism>
<accession>A0ABP8KCE1</accession>
<reference evidence="12" key="1">
    <citation type="journal article" date="2019" name="Int. J. Syst. Evol. Microbiol.">
        <title>The Global Catalogue of Microorganisms (GCM) 10K type strain sequencing project: providing services to taxonomists for standard genome sequencing and annotation.</title>
        <authorList>
            <consortium name="The Broad Institute Genomics Platform"/>
            <consortium name="The Broad Institute Genome Sequencing Center for Infectious Disease"/>
            <person name="Wu L."/>
            <person name="Ma J."/>
        </authorList>
    </citation>
    <scope>NUCLEOTIDE SEQUENCE [LARGE SCALE GENOMIC DNA]</scope>
    <source>
        <strain evidence="12">JCM 17809</strain>
    </source>
</reference>
<evidence type="ECO:0000256" key="5">
    <source>
        <dbReference type="ARBA" id="ARBA00022989"/>
    </source>
</evidence>
<feature type="domain" description="RCK N-terminal" evidence="10">
    <location>
        <begin position="391"/>
        <end position="505"/>
    </location>
</feature>
<evidence type="ECO:0000256" key="8">
    <source>
        <dbReference type="SAM" id="Phobius"/>
    </source>
</evidence>
<dbReference type="SUPFAM" id="SSF51735">
    <property type="entry name" value="NAD(P)-binding Rossmann-fold domains"/>
    <property type="match status" value="1"/>
</dbReference>
<feature type="compositionally biased region" description="Basic and acidic residues" evidence="7">
    <location>
        <begin position="527"/>
        <end position="537"/>
    </location>
</feature>
<keyword evidence="6 8" id="KW-0472">Membrane</keyword>